<name>A0A445A5S5_ARAHY</name>
<dbReference type="EMBL" id="SDMP01000013">
    <property type="protein sequence ID" value="RYR21705.1"/>
    <property type="molecule type" value="Genomic_DNA"/>
</dbReference>
<gene>
    <name evidence="1" type="ORF">Ahy_B03g067029</name>
</gene>
<dbReference type="Proteomes" id="UP000289738">
    <property type="component" value="Chromosome B03"/>
</dbReference>
<reference evidence="1 2" key="1">
    <citation type="submission" date="2019-01" db="EMBL/GenBank/DDBJ databases">
        <title>Sequencing of cultivated peanut Arachis hypogaea provides insights into genome evolution and oil improvement.</title>
        <authorList>
            <person name="Chen X."/>
        </authorList>
    </citation>
    <scope>NUCLEOTIDE SEQUENCE [LARGE SCALE GENOMIC DNA]</scope>
    <source>
        <strain evidence="2">cv. Fuhuasheng</strain>
        <tissue evidence="1">Leaves</tissue>
    </source>
</reference>
<dbReference type="AlphaFoldDB" id="A0A445A5S5"/>
<organism evidence="1 2">
    <name type="scientific">Arachis hypogaea</name>
    <name type="common">Peanut</name>
    <dbReference type="NCBI Taxonomy" id="3818"/>
    <lineage>
        <taxon>Eukaryota</taxon>
        <taxon>Viridiplantae</taxon>
        <taxon>Streptophyta</taxon>
        <taxon>Embryophyta</taxon>
        <taxon>Tracheophyta</taxon>
        <taxon>Spermatophyta</taxon>
        <taxon>Magnoliopsida</taxon>
        <taxon>eudicotyledons</taxon>
        <taxon>Gunneridae</taxon>
        <taxon>Pentapetalae</taxon>
        <taxon>rosids</taxon>
        <taxon>fabids</taxon>
        <taxon>Fabales</taxon>
        <taxon>Fabaceae</taxon>
        <taxon>Papilionoideae</taxon>
        <taxon>50 kb inversion clade</taxon>
        <taxon>dalbergioids sensu lato</taxon>
        <taxon>Dalbergieae</taxon>
        <taxon>Pterocarpus clade</taxon>
        <taxon>Arachis</taxon>
    </lineage>
</organism>
<keyword evidence="2" id="KW-1185">Reference proteome</keyword>
<proteinExistence type="predicted"/>
<sequence>MKYDIKRLSDALSRHDEVVLEIRDAIRELAADKPFINVNYIFQIMDLVFHPKDGMNLSKLELAVATYIFSRDLPHMYITLPTGARFPTRLVHRQGHDMNLMC</sequence>
<evidence type="ECO:0000313" key="2">
    <source>
        <dbReference type="Proteomes" id="UP000289738"/>
    </source>
</evidence>
<evidence type="ECO:0000313" key="1">
    <source>
        <dbReference type="EMBL" id="RYR21705.1"/>
    </source>
</evidence>
<comment type="caution">
    <text evidence="1">The sequence shown here is derived from an EMBL/GenBank/DDBJ whole genome shotgun (WGS) entry which is preliminary data.</text>
</comment>
<protein>
    <submittedName>
        <fullName evidence="1">Uncharacterized protein</fullName>
    </submittedName>
</protein>
<accession>A0A445A5S5</accession>